<sequence length="59" mass="6498">MMILSHVKLESMKPVEIASTLSGKGIKGYSYSPLFAIKVSTSHNNGDDIQIKNGKYIKK</sequence>
<evidence type="ECO:0000313" key="1">
    <source>
        <dbReference type="EMBL" id="ORX45001.1"/>
    </source>
</evidence>
<comment type="caution">
    <text evidence="1">The sequence shown here is derived from an EMBL/GenBank/DDBJ whole genome shotgun (WGS) entry which is preliminary data.</text>
</comment>
<dbReference type="Proteomes" id="UP000193719">
    <property type="component" value="Unassembled WGS sequence"/>
</dbReference>
<evidence type="ECO:0000313" key="2">
    <source>
        <dbReference type="Proteomes" id="UP000193719"/>
    </source>
</evidence>
<accession>A0A1Y1V2M5</accession>
<proteinExistence type="predicted"/>
<keyword evidence="2" id="KW-1185">Reference proteome</keyword>
<organism evidence="1 2">
    <name type="scientific">Piromyces finnis</name>
    <dbReference type="NCBI Taxonomy" id="1754191"/>
    <lineage>
        <taxon>Eukaryota</taxon>
        <taxon>Fungi</taxon>
        <taxon>Fungi incertae sedis</taxon>
        <taxon>Chytridiomycota</taxon>
        <taxon>Chytridiomycota incertae sedis</taxon>
        <taxon>Neocallimastigomycetes</taxon>
        <taxon>Neocallimastigales</taxon>
        <taxon>Neocallimastigaceae</taxon>
        <taxon>Piromyces</taxon>
    </lineage>
</organism>
<protein>
    <submittedName>
        <fullName evidence="1">Uncharacterized protein</fullName>
    </submittedName>
</protein>
<reference evidence="1 2" key="1">
    <citation type="submission" date="2016-08" db="EMBL/GenBank/DDBJ databases">
        <title>Genomes of anaerobic fungi encode conserved fungal cellulosomes for biomass hydrolysis.</title>
        <authorList>
            <consortium name="DOE Joint Genome Institute"/>
            <person name="Haitjema C.H."/>
            <person name="Gilmore S.P."/>
            <person name="Henske J.K."/>
            <person name="Solomon K.V."/>
            <person name="De Groot R."/>
            <person name="Kuo A."/>
            <person name="Mondo S.J."/>
            <person name="Salamov A.A."/>
            <person name="Labutti K."/>
            <person name="Zhao Z."/>
            <person name="Chiniquy J."/>
            <person name="Barry K."/>
            <person name="Brewer H.M."/>
            <person name="Purvine S.O."/>
            <person name="Wright A.T."/>
            <person name="Boxma B."/>
            <person name="Van Alen T."/>
            <person name="Hackstein J.H."/>
            <person name="Baker S.E."/>
            <person name="Grigoriev I.V."/>
            <person name="O'Malley M.A."/>
        </authorList>
    </citation>
    <scope>NUCLEOTIDE SEQUENCE [LARGE SCALE GENOMIC DNA]</scope>
    <source>
        <strain evidence="2">finn</strain>
    </source>
</reference>
<reference evidence="1 2" key="2">
    <citation type="submission" date="2016-08" db="EMBL/GenBank/DDBJ databases">
        <title>Pervasive Adenine N6-methylation of Active Genes in Fungi.</title>
        <authorList>
            <consortium name="DOE Joint Genome Institute"/>
            <person name="Mondo S.J."/>
            <person name="Dannebaum R.O."/>
            <person name="Kuo R.C."/>
            <person name="Labutti K."/>
            <person name="Haridas S."/>
            <person name="Kuo A."/>
            <person name="Salamov A."/>
            <person name="Ahrendt S.R."/>
            <person name="Lipzen A."/>
            <person name="Sullivan W."/>
            <person name="Andreopoulos W.B."/>
            <person name="Clum A."/>
            <person name="Lindquist E."/>
            <person name="Daum C."/>
            <person name="Ramamoorthy G.K."/>
            <person name="Gryganskyi A."/>
            <person name="Culley D."/>
            <person name="Magnuson J.K."/>
            <person name="James T.Y."/>
            <person name="O'Malley M.A."/>
            <person name="Stajich J.E."/>
            <person name="Spatafora J.W."/>
            <person name="Visel A."/>
            <person name="Grigoriev I.V."/>
        </authorList>
    </citation>
    <scope>NUCLEOTIDE SEQUENCE [LARGE SCALE GENOMIC DNA]</scope>
    <source>
        <strain evidence="2">finn</strain>
    </source>
</reference>
<gene>
    <name evidence="1" type="ORF">BCR36DRAFT_120323</name>
</gene>
<name>A0A1Y1V2M5_9FUNG</name>
<dbReference type="AlphaFoldDB" id="A0A1Y1V2M5"/>
<dbReference type="EMBL" id="MCFH01000042">
    <property type="protein sequence ID" value="ORX45001.1"/>
    <property type="molecule type" value="Genomic_DNA"/>
</dbReference>